<gene>
    <name evidence="1" type="ORF">J1605_012731</name>
</gene>
<organism evidence="1 2">
    <name type="scientific">Eschrichtius robustus</name>
    <name type="common">California gray whale</name>
    <name type="synonym">Eschrichtius gibbosus</name>
    <dbReference type="NCBI Taxonomy" id="9764"/>
    <lineage>
        <taxon>Eukaryota</taxon>
        <taxon>Metazoa</taxon>
        <taxon>Chordata</taxon>
        <taxon>Craniata</taxon>
        <taxon>Vertebrata</taxon>
        <taxon>Euteleostomi</taxon>
        <taxon>Mammalia</taxon>
        <taxon>Eutheria</taxon>
        <taxon>Laurasiatheria</taxon>
        <taxon>Artiodactyla</taxon>
        <taxon>Whippomorpha</taxon>
        <taxon>Cetacea</taxon>
        <taxon>Mysticeti</taxon>
        <taxon>Eschrichtiidae</taxon>
        <taxon>Eschrichtius</taxon>
    </lineage>
</organism>
<protein>
    <submittedName>
        <fullName evidence="1">Uncharacterized protein</fullName>
    </submittedName>
</protein>
<reference evidence="1 2" key="1">
    <citation type="submission" date="2022-11" db="EMBL/GenBank/DDBJ databases">
        <title>Whole genome sequence of Eschrichtius robustus ER-17-0199.</title>
        <authorList>
            <person name="Bruniche-Olsen A."/>
            <person name="Black A.N."/>
            <person name="Fields C.J."/>
            <person name="Walden K."/>
            <person name="Dewoody J.A."/>
        </authorList>
    </citation>
    <scope>NUCLEOTIDE SEQUENCE [LARGE SCALE GENOMIC DNA]</scope>
    <source>
        <strain evidence="1">ER-17-0199</strain>
        <tissue evidence="1">Blubber</tissue>
    </source>
</reference>
<accession>A0AB34GLI8</accession>
<dbReference type="EMBL" id="JAIQCJ010002228">
    <property type="protein sequence ID" value="KAJ8779269.1"/>
    <property type="molecule type" value="Genomic_DNA"/>
</dbReference>
<evidence type="ECO:0000313" key="1">
    <source>
        <dbReference type="EMBL" id="KAJ8779269.1"/>
    </source>
</evidence>
<keyword evidence="2" id="KW-1185">Reference proteome</keyword>
<dbReference type="AlphaFoldDB" id="A0AB34GLI8"/>
<dbReference type="Proteomes" id="UP001159641">
    <property type="component" value="Unassembled WGS sequence"/>
</dbReference>
<proteinExistence type="predicted"/>
<name>A0AB34GLI8_ESCRO</name>
<evidence type="ECO:0000313" key="2">
    <source>
        <dbReference type="Proteomes" id="UP001159641"/>
    </source>
</evidence>
<comment type="caution">
    <text evidence="1">The sequence shown here is derived from an EMBL/GenBank/DDBJ whole genome shotgun (WGS) entry which is preliminary data.</text>
</comment>
<sequence>MFYSQFHWNSDQYNVRNLLPVVLLTLDKDQCLLQFLNLVKCWSNEIVSSMRAGTISSSFLNTGT</sequence>